<accession>A0ABY3XDF2</accession>
<dbReference type="Proteomes" id="UP000829194">
    <property type="component" value="Chromosome"/>
</dbReference>
<dbReference type="InterPro" id="IPR012373">
    <property type="entry name" value="Ferrdict_sens_TM"/>
</dbReference>
<keyword evidence="1" id="KW-1133">Transmembrane helix</keyword>
<dbReference type="PANTHER" id="PTHR30273">
    <property type="entry name" value="PERIPLASMIC SIGNAL SENSOR AND SIGMA FACTOR ACTIVATOR FECR-RELATED"/>
    <property type="match status" value="1"/>
</dbReference>
<evidence type="ECO:0000313" key="3">
    <source>
        <dbReference type="EMBL" id="UNP29955.1"/>
    </source>
</evidence>
<feature type="domain" description="FecR protein" evidence="2">
    <location>
        <begin position="138"/>
        <end position="229"/>
    </location>
</feature>
<proteinExistence type="predicted"/>
<dbReference type="Pfam" id="PF04773">
    <property type="entry name" value="FecR"/>
    <property type="match status" value="1"/>
</dbReference>
<dbReference type="InterPro" id="IPR006860">
    <property type="entry name" value="FecR"/>
</dbReference>
<gene>
    <name evidence="3" type="ORF">MOV92_01310</name>
</gene>
<dbReference type="PANTHER" id="PTHR30273:SF2">
    <property type="entry name" value="PROTEIN FECR"/>
    <property type="match status" value="1"/>
</dbReference>
<feature type="transmembrane region" description="Helical" evidence="1">
    <location>
        <begin position="100"/>
        <end position="120"/>
    </location>
</feature>
<keyword evidence="1" id="KW-0472">Membrane</keyword>
<organism evidence="3 4">
    <name type="scientific">Lysobacter gummosus</name>
    <dbReference type="NCBI Taxonomy" id="262324"/>
    <lineage>
        <taxon>Bacteria</taxon>
        <taxon>Pseudomonadati</taxon>
        <taxon>Pseudomonadota</taxon>
        <taxon>Gammaproteobacteria</taxon>
        <taxon>Lysobacterales</taxon>
        <taxon>Lysobacteraceae</taxon>
        <taxon>Lysobacter</taxon>
    </lineage>
</organism>
<keyword evidence="4" id="KW-1185">Reference proteome</keyword>
<sequence>MKCKISPMWEGSAELAPECVDEVAAWWSEVLRETPNQQTYASFEAWRGQSQEHAAAFERVQAAHALAVSLAHTPEMQALREETMARVAKAGARRTRSARWSAIAASLLAVAGLGVLAINMDAPWKTAPGNDDAIAGNVYQTGVGQRSVVTLDDGSVITLNTDSRISAHYRAGIRAVTLERGQALFKVAKDRSRPFVVSAAGRQVTALGTEFDVYLSKRAFEVTLLEGRVTVTRDSARSKTPAGAAPLLEELQPGQQFIAVAKTRPQVRSADVKRVVSWRHGQIVFENERLEDAITEMNRYSRKQIVLSDSNLASLKISGAFNTGDTSTFVEALTAYFPIEHTSAESGTIVLKPLPPVRG</sequence>
<dbReference type="Gene3D" id="3.55.50.30">
    <property type="match status" value="1"/>
</dbReference>
<dbReference type="Gene3D" id="2.60.120.1440">
    <property type="match status" value="1"/>
</dbReference>
<evidence type="ECO:0000313" key="4">
    <source>
        <dbReference type="Proteomes" id="UP000829194"/>
    </source>
</evidence>
<evidence type="ECO:0000259" key="2">
    <source>
        <dbReference type="Pfam" id="PF04773"/>
    </source>
</evidence>
<evidence type="ECO:0000256" key="1">
    <source>
        <dbReference type="SAM" id="Phobius"/>
    </source>
</evidence>
<dbReference type="EMBL" id="CP093547">
    <property type="protein sequence ID" value="UNP29955.1"/>
    <property type="molecule type" value="Genomic_DNA"/>
</dbReference>
<reference evidence="3 4" key="1">
    <citation type="submission" date="2022-03" db="EMBL/GenBank/DDBJ databases">
        <title>Complete genome sequence of Lysobacter capsici VKM B-2533 and Lysobacter gummosus 10.1.1, promising sources of lytic agents.</title>
        <authorList>
            <person name="Tarlachkov S.V."/>
            <person name="Kudryakova I.V."/>
            <person name="Afoshin A.S."/>
            <person name="Leontyevskaya E.A."/>
            <person name="Leontyevskaya N.V."/>
        </authorList>
    </citation>
    <scope>NUCLEOTIDE SEQUENCE [LARGE SCALE GENOMIC DNA]</scope>
    <source>
        <strain evidence="3 4">10.1.1</strain>
    </source>
</reference>
<keyword evidence="1" id="KW-0812">Transmembrane</keyword>
<name>A0ABY3XDF2_9GAMM</name>
<dbReference type="PIRSF" id="PIRSF018266">
    <property type="entry name" value="FecR"/>
    <property type="match status" value="1"/>
</dbReference>
<dbReference type="RefSeq" id="WP_083512220.1">
    <property type="nucleotide sequence ID" value="NZ_CP011131.1"/>
</dbReference>
<protein>
    <submittedName>
        <fullName evidence="3">FecR domain-containing protein</fullName>
    </submittedName>
</protein>